<dbReference type="CDD" id="cd04496">
    <property type="entry name" value="SSB_OBF"/>
    <property type="match status" value="1"/>
</dbReference>
<proteinExistence type="predicted"/>
<sequence length="140" mass="15683">MSRFNLSFDGNLGDNPELRVTEQGTSVAKFSVAYDRRRKNDQDEWVTVSTTWFDVTAWGALAEQVADLKRGQRVTVTCRDDLSAWAYTERASGEPAARLQVTAADVSTRLRRSKTGSGRHDIPEDLWPEGAERREPAHAS</sequence>
<organism evidence="5 6">
    <name type="scientific">Dactylosporangium darangshiense</name>
    <dbReference type="NCBI Taxonomy" id="579108"/>
    <lineage>
        <taxon>Bacteria</taxon>
        <taxon>Bacillati</taxon>
        <taxon>Actinomycetota</taxon>
        <taxon>Actinomycetes</taxon>
        <taxon>Micromonosporales</taxon>
        <taxon>Micromonosporaceae</taxon>
        <taxon>Dactylosporangium</taxon>
    </lineage>
</organism>
<comment type="caution">
    <text evidence="5">The sequence shown here is derived from an EMBL/GenBank/DDBJ whole genome shotgun (WGS) entry which is preliminary data.</text>
</comment>
<feature type="region of interest" description="Disordered" evidence="4">
    <location>
        <begin position="105"/>
        <end position="140"/>
    </location>
</feature>
<dbReference type="Gene3D" id="2.40.50.140">
    <property type="entry name" value="Nucleic acid-binding proteins"/>
    <property type="match status" value="1"/>
</dbReference>
<dbReference type="Pfam" id="PF00436">
    <property type="entry name" value="SSB"/>
    <property type="match status" value="1"/>
</dbReference>
<evidence type="ECO:0000256" key="1">
    <source>
        <dbReference type="ARBA" id="ARBA00023125"/>
    </source>
</evidence>
<gene>
    <name evidence="5" type="ORF">GCM10022255_086260</name>
</gene>
<dbReference type="EMBL" id="BAABAT010000037">
    <property type="protein sequence ID" value="GAA4259858.1"/>
    <property type="molecule type" value="Genomic_DNA"/>
</dbReference>
<reference evidence="6" key="1">
    <citation type="journal article" date="2019" name="Int. J. Syst. Evol. Microbiol.">
        <title>The Global Catalogue of Microorganisms (GCM) 10K type strain sequencing project: providing services to taxonomists for standard genome sequencing and annotation.</title>
        <authorList>
            <consortium name="The Broad Institute Genomics Platform"/>
            <consortium name="The Broad Institute Genome Sequencing Center for Infectious Disease"/>
            <person name="Wu L."/>
            <person name="Ma J."/>
        </authorList>
    </citation>
    <scope>NUCLEOTIDE SEQUENCE [LARGE SCALE GENOMIC DNA]</scope>
    <source>
        <strain evidence="6">JCM 17441</strain>
    </source>
</reference>
<dbReference type="NCBIfam" id="TIGR00621">
    <property type="entry name" value="ssb"/>
    <property type="match status" value="1"/>
</dbReference>
<feature type="compositionally biased region" description="Basic and acidic residues" evidence="4">
    <location>
        <begin position="130"/>
        <end position="140"/>
    </location>
</feature>
<dbReference type="PROSITE" id="PS50935">
    <property type="entry name" value="SSB"/>
    <property type="match status" value="1"/>
</dbReference>
<evidence type="ECO:0000256" key="4">
    <source>
        <dbReference type="SAM" id="MobiDB-lite"/>
    </source>
</evidence>
<accession>A0ABP8DMQ3</accession>
<evidence type="ECO:0000313" key="5">
    <source>
        <dbReference type="EMBL" id="GAA4259858.1"/>
    </source>
</evidence>
<dbReference type="SUPFAM" id="SSF50249">
    <property type="entry name" value="Nucleic acid-binding proteins"/>
    <property type="match status" value="1"/>
</dbReference>
<dbReference type="RefSeq" id="WP_345136779.1">
    <property type="nucleotide sequence ID" value="NZ_BAABAT010000037.1"/>
</dbReference>
<keyword evidence="6" id="KW-1185">Reference proteome</keyword>
<name>A0ABP8DMQ3_9ACTN</name>
<evidence type="ECO:0000313" key="6">
    <source>
        <dbReference type="Proteomes" id="UP001500620"/>
    </source>
</evidence>
<protein>
    <recommendedName>
        <fullName evidence="3">Single-stranded DNA-binding protein</fullName>
    </recommendedName>
</protein>
<evidence type="ECO:0000256" key="3">
    <source>
        <dbReference type="RuleBase" id="RU000524"/>
    </source>
</evidence>
<keyword evidence="1 2" id="KW-0238">DNA-binding</keyword>
<dbReference type="Proteomes" id="UP001500620">
    <property type="component" value="Unassembled WGS sequence"/>
</dbReference>
<dbReference type="InterPro" id="IPR000424">
    <property type="entry name" value="Primosome_PriB/ssb"/>
</dbReference>
<dbReference type="InterPro" id="IPR011344">
    <property type="entry name" value="ssDNA-bd"/>
</dbReference>
<dbReference type="InterPro" id="IPR012340">
    <property type="entry name" value="NA-bd_OB-fold"/>
</dbReference>
<evidence type="ECO:0000256" key="2">
    <source>
        <dbReference type="PROSITE-ProRule" id="PRU00252"/>
    </source>
</evidence>